<evidence type="ECO:0008006" key="4">
    <source>
        <dbReference type="Google" id="ProtNLM"/>
    </source>
</evidence>
<dbReference type="EMBL" id="WVUH01000279">
    <property type="protein sequence ID" value="MBO4209247.1"/>
    <property type="molecule type" value="Genomic_DNA"/>
</dbReference>
<gene>
    <name evidence="2" type="ORF">GSF22_25105</name>
</gene>
<dbReference type="Proteomes" id="UP000823521">
    <property type="component" value="Unassembled WGS sequence"/>
</dbReference>
<comment type="caution">
    <text evidence="2">The sequence shown here is derived from an EMBL/GenBank/DDBJ whole genome shotgun (WGS) entry which is preliminary data.</text>
</comment>
<proteinExistence type="predicted"/>
<evidence type="ECO:0000256" key="1">
    <source>
        <dbReference type="SAM" id="MobiDB-lite"/>
    </source>
</evidence>
<evidence type="ECO:0000313" key="3">
    <source>
        <dbReference type="Proteomes" id="UP000823521"/>
    </source>
</evidence>
<reference evidence="2 3" key="1">
    <citation type="submission" date="2019-12" db="EMBL/GenBank/DDBJ databases">
        <title>Whole genome sequencing of endophytic Actinobacterium Micromonospora sp. MPMI6T.</title>
        <authorList>
            <person name="Evv R."/>
            <person name="Podile A.R."/>
        </authorList>
    </citation>
    <scope>NUCLEOTIDE SEQUENCE [LARGE SCALE GENOMIC DNA]</scope>
    <source>
        <strain evidence="2 3">MPMI6</strain>
    </source>
</reference>
<accession>A0ABS3VXI0</accession>
<feature type="region of interest" description="Disordered" evidence="1">
    <location>
        <begin position="50"/>
        <end position="69"/>
    </location>
</feature>
<dbReference type="RefSeq" id="WP_208816218.1">
    <property type="nucleotide sequence ID" value="NZ_WVUH01000279.1"/>
</dbReference>
<evidence type="ECO:0000313" key="2">
    <source>
        <dbReference type="EMBL" id="MBO4209247.1"/>
    </source>
</evidence>
<protein>
    <recommendedName>
        <fullName evidence="4">Small CPxCG-related zinc finger protein</fullName>
    </recommendedName>
</protein>
<sequence length="69" mass="7235">MGDRELYCEDCGAETLFETPPCQDGHGADCPELVCTGCGTALLTAGFPPLRAARGGTRTDAPARRHRAA</sequence>
<organism evidence="2 3">
    <name type="scientific">Micromonospora echinofusca</name>
    <dbReference type="NCBI Taxonomy" id="47858"/>
    <lineage>
        <taxon>Bacteria</taxon>
        <taxon>Bacillati</taxon>
        <taxon>Actinomycetota</taxon>
        <taxon>Actinomycetes</taxon>
        <taxon>Micromonosporales</taxon>
        <taxon>Micromonosporaceae</taxon>
        <taxon>Micromonospora</taxon>
    </lineage>
</organism>
<keyword evidence="3" id="KW-1185">Reference proteome</keyword>
<name>A0ABS3VXI0_MICEH</name>